<sequence>MEPCNAFHILNITTIITLLQFLLMEFTHSFSGRPESVMLVSRYYVYSGKSSHSDIQNRKNKFIQNWHRKKK</sequence>
<evidence type="ECO:0000256" key="1">
    <source>
        <dbReference type="SAM" id="Phobius"/>
    </source>
</evidence>
<evidence type="ECO:0000313" key="2">
    <source>
        <dbReference type="EMBL" id="JAA78096.1"/>
    </source>
</evidence>
<organism evidence="2">
    <name type="scientific">Pararge aegeria</name>
    <name type="common">speckled wood butterfly</name>
    <dbReference type="NCBI Taxonomy" id="116150"/>
    <lineage>
        <taxon>Eukaryota</taxon>
        <taxon>Metazoa</taxon>
        <taxon>Ecdysozoa</taxon>
        <taxon>Arthropoda</taxon>
        <taxon>Hexapoda</taxon>
        <taxon>Insecta</taxon>
        <taxon>Pterygota</taxon>
        <taxon>Neoptera</taxon>
        <taxon>Endopterygota</taxon>
        <taxon>Lepidoptera</taxon>
        <taxon>Glossata</taxon>
        <taxon>Ditrysia</taxon>
        <taxon>Papilionoidea</taxon>
        <taxon>Nymphalidae</taxon>
        <taxon>Satyrinae</taxon>
        <taxon>Satyrini</taxon>
        <taxon>Parargina</taxon>
        <taxon>Pararge</taxon>
    </lineage>
</organism>
<keyword evidence="1" id="KW-0812">Transmembrane</keyword>
<dbReference type="EMBL" id="GAIX01014464">
    <property type="protein sequence ID" value="JAA78096.1"/>
    <property type="molecule type" value="Transcribed_RNA"/>
</dbReference>
<dbReference type="AlphaFoldDB" id="S4NH59"/>
<keyword evidence="1" id="KW-0472">Membrane</keyword>
<name>S4NH59_9NEOP</name>
<keyword evidence="1" id="KW-1133">Transmembrane helix</keyword>
<accession>S4NH59</accession>
<reference evidence="2" key="1">
    <citation type="journal article" date="2013" name="BMC Genomics">
        <title>Unscrambling butterfly oogenesis.</title>
        <authorList>
            <person name="Carter J.M."/>
            <person name="Baker S.C."/>
            <person name="Pink R."/>
            <person name="Carter D.R."/>
            <person name="Collins A."/>
            <person name="Tomlin J."/>
            <person name="Gibbs M."/>
            <person name="Breuker C.J."/>
        </authorList>
    </citation>
    <scope>NUCLEOTIDE SEQUENCE</scope>
    <source>
        <tissue evidence="2">Ovary</tissue>
    </source>
</reference>
<reference evidence="2" key="2">
    <citation type="submission" date="2013-05" db="EMBL/GenBank/DDBJ databases">
        <authorList>
            <person name="Carter J.-M."/>
            <person name="Baker S.C."/>
            <person name="Pink R."/>
            <person name="Carter D.R.F."/>
            <person name="Collins A."/>
            <person name="Tomlin J."/>
            <person name="Gibbs M."/>
            <person name="Breuker C.J."/>
        </authorList>
    </citation>
    <scope>NUCLEOTIDE SEQUENCE</scope>
    <source>
        <tissue evidence="2">Ovary</tissue>
    </source>
</reference>
<protein>
    <submittedName>
        <fullName evidence="2">Uncharacterized protein</fullName>
    </submittedName>
</protein>
<feature type="transmembrane region" description="Helical" evidence="1">
    <location>
        <begin position="6"/>
        <end position="24"/>
    </location>
</feature>
<proteinExistence type="predicted"/>